<proteinExistence type="predicted"/>
<evidence type="ECO:0000313" key="2">
    <source>
        <dbReference type="EMBL" id="CAA9373069.1"/>
    </source>
</evidence>
<dbReference type="AlphaFoldDB" id="A0A6J4N3C2"/>
<protein>
    <submittedName>
        <fullName evidence="2">Glycosyl transferase, group 2 family</fullName>
    </submittedName>
</protein>
<organism evidence="2">
    <name type="scientific">uncultured Phycisphaerae bacterium</name>
    <dbReference type="NCBI Taxonomy" id="904963"/>
    <lineage>
        <taxon>Bacteria</taxon>
        <taxon>Pseudomonadati</taxon>
        <taxon>Planctomycetota</taxon>
        <taxon>Phycisphaerae</taxon>
        <taxon>environmental samples</taxon>
    </lineage>
</organism>
<reference evidence="2" key="1">
    <citation type="submission" date="2020-02" db="EMBL/GenBank/DDBJ databases">
        <authorList>
            <person name="Meier V. D."/>
        </authorList>
    </citation>
    <scope>NUCLEOTIDE SEQUENCE</scope>
    <source>
        <strain evidence="2">AVDCRST_MAG64</strain>
    </source>
</reference>
<feature type="non-terminal residue" evidence="2">
    <location>
        <position position="1"/>
    </location>
</feature>
<keyword evidence="2" id="KW-0808">Transferase</keyword>
<feature type="compositionally biased region" description="Basic and acidic residues" evidence="1">
    <location>
        <begin position="1"/>
        <end position="11"/>
    </location>
</feature>
<sequence>DGNRSHRDRPQRGRTPAPVPRVPGRPRVAGRVRRLGQHRRLPRPGPPDGRGGRRPRH</sequence>
<feature type="compositionally biased region" description="Basic residues" evidence="1">
    <location>
        <begin position="28"/>
        <end position="42"/>
    </location>
</feature>
<dbReference type="GO" id="GO:0016740">
    <property type="term" value="F:transferase activity"/>
    <property type="evidence" value="ECO:0007669"/>
    <property type="project" value="UniProtKB-KW"/>
</dbReference>
<name>A0A6J4N3C2_9BACT</name>
<evidence type="ECO:0000256" key="1">
    <source>
        <dbReference type="SAM" id="MobiDB-lite"/>
    </source>
</evidence>
<gene>
    <name evidence="2" type="ORF">AVDCRST_MAG64-72</name>
</gene>
<feature type="region of interest" description="Disordered" evidence="1">
    <location>
        <begin position="1"/>
        <end position="57"/>
    </location>
</feature>
<dbReference type="EMBL" id="CADCUQ010000023">
    <property type="protein sequence ID" value="CAA9373069.1"/>
    <property type="molecule type" value="Genomic_DNA"/>
</dbReference>
<feature type="non-terminal residue" evidence="2">
    <location>
        <position position="57"/>
    </location>
</feature>
<accession>A0A6J4N3C2</accession>